<evidence type="ECO:0000256" key="1">
    <source>
        <dbReference type="SAM" id="MobiDB-lite"/>
    </source>
</evidence>
<feature type="domain" description="F-box" evidence="2">
    <location>
        <begin position="23"/>
        <end position="61"/>
    </location>
</feature>
<evidence type="ECO:0000313" key="4">
    <source>
        <dbReference type="Proteomes" id="UP001154282"/>
    </source>
</evidence>
<accession>A0AAV0GQ82</accession>
<reference evidence="3" key="1">
    <citation type="submission" date="2022-08" db="EMBL/GenBank/DDBJ databases">
        <authorList>
            <person name="Gutierrez-Valencia J."/>
        </authorList>
    </citation>
    <scope>NUCLEOTIDE SEQUENCE</scope>
</reference>
<dbReference type="EMBL" id="CAMGYJ010000002">
    <property type="protein sequence ID" value="CAI0374514.1"/>
    <property type="molecule type" value="Genomic_DNA"/>
</dbReference>
<dbReference type="Proteomes" id="UP001154282">
    <property type="component" value="Unassembled WGS sequence"/>
</dbReference>
<comment type="caution">
    <text evidence="3">The sequence shown here is derived from an EMBL/GenBank/DDBJ whole genome shotgun (WGS) entry which is preliminary data.</text>
</comment>
<dbReference type="AlphaFoldDB" id="A0AAV0GQ82"/>
<gene>
    <name evidence="3" type="ORF">LITE_LOCUS234</name>
</gene>
<dbReference type="Pfam" id="PF00646">
    <property type="entry name" value="F-box"/>
    <property type="match status" value="1"/>
</dbReference>
<organism evidence="3 4">
    <name type="scientific">Linum tenue</name>
    <dbReference type="NCBI Taxonomy" id="586396"/>
    <lineage>
        <taxon>Eukaryota</taxon>
        <taxon>Viridiplantae</taxon>
        <taxon>Streptophyta</taxon>
        <taxon>Embryophyta</taxon>
        <taxon>Tracheophyta</taxon>
        <taxon>Spermatophyta</taxon>
        <taxon>Magnoliopsida</taxon>
        <taxon>eudicotyledons</taxon>
        <taxon>Gunneridae</taxon>
        <taxon>Pentapetalae</taxon>
        <taxon>rosids</taxon>
        <taxon>fabids</taxon>
        <taxon>Malpighiales</taxon>
        <taxon>Linaceae</taxon>
        <taxon>Linum</taxon>
    </lineage>
</organism>
<dbReference type="InterPro" id="IPR053197">
    <property type="entry name" value="F-box_SCFL_complex_component"/>
</dbReference>
<name>A0AAV0GQ82_9ROSI</name>
<keyword evidence="4" id="KW-1185">Reference proteome</keyword>
<dbReference type="Gene3D" id="1.20.1280.50">
    <property type="match status" value="1"/>
</dbReference>
<sequence>MATKRSRVHCEEERKGTTSGRRFTDLPDEVLHHILSFLDDTKGTVQTCILSKKWRHLWTEVRALHIRKDSSNESFGTPSFLQ</sequence>
<evidence type="ECO:0000313" key="3">
    <source>
        <dbReference type="EMBL" id="CAI0374514.1"/>
    </source>
</evidence>
<protein>
    <recommendedName>
        <fullName evidence="2">F-box domain-containing protein</fullName>
    </recommendedName>
</protein>
<dbReference type="PANTHER" id="PTHR34223">
    <property type="entry name" value="OS11G0201299 PROTEIN"/>
    <property type="match status" value="1"/>
</dbReference>
<dbReference type="SUPFAM" id="SSF81383">
    <property type="entry name" value="F-box domain"/>
    <property type="match status" value="1"/>
</dbReference>
<feature type="compositionally biased region" description="Basic and acidic residues" evidence="1">
    <location>
        <begin position="8"/>
        <end position="22"/>
    </location>
</feature>
<proteinExistence type="predicted"/>
<dbReference type="CDD" id="cd22160">
    <property type="entry name" value="F-box_AtFBL13-like"/>
    <property type="match status" value="1"/>
</dbReference>
<feature type="region of interest" description="Disordered" evidence="1">
    <location>
        <begin position="1"/>
        <end position="22"/>
    </location>
</feature>
<dbReference type="InterPro" id="IPR053781">
    <property type="entry name" value="F-box_AtFBL13-like"/>
</dbReference>
<evidence type="ECO:0000259" key="2">
    <source>
        <dbReference type="Pfam" id="PF00646"/>
    </source>
</evidence>
<dbReference type="InterPro" id="IPR001810">
    <property type="entry name" value="F-box_dom"/>
</dbReference>
<dbReference type="InterPro" id="IPR036047">
    <property type="entry name" value="F-box-like_dom_sf"/>
</dbReference>